<evidence type="ECO:0000313" key="2">
    <source>
        <dbReference type="EMBL" id="AWM37678.1"/>
    </source>
</evidence>
<dbReference type="Pfam" id="PF01527">
    <property type="entry name" value="HTH_Tnp_1"/>
    <property type="match status" value="1"/>
</dbReference>
<keyword evidence="3" id="KW-1185">Reference proteome</keyword>
<dbReference type="GO" id="GO:0006313">
    <property type="term" value="P:DNA transposition"/>
    <property type="evidence" value="ECO:0007669"/>
    <property type="project" value="InterPro"/>
</dbReference>
<dbReference type="GO" id="GO:0004803">
    <property type="term" value="F:transposase activity"/>
    <property type="evidence" value="ECO:0007669"/>
    <property type="project" value="InterPro"/>
</dbReference>
<dbReference type="KEGG" id="gog:C1280_12230"/>
<feature type="compositionally biased region" description="Low complexity" evidence="1">
    <location>
        <begin position="69"/>
        <end position="79"/>
    </location>
</feature>
<dbReference type="InterPro" id="IPR002514">
    <property type="entry name" value="Transposase_8"/>
</dbReference>
<feature type="region of interest" description="Disordered" evidence="1">
    <location>
        <begin position="161"/>
        <end position="184"/>
    </location>
</feature>
<evidence type="ECO:0000313" key="3">
    <source>
        <dbReference type="Proteomes" id="UP000245802"/>
    </source>
</evidence>
<dbReference type="SUPFAM" id="SSF48295">
    <property type="entry name" value="TrpR-like"/>
    <property type="match status" value="1"/>
</dbReference>
<evidence type="ECO:0000256" key="1">
    <source>
        <dbReference type="SAM" id="MobiDB-lite"/>
    </source>
</evidence>
<gene>
    <name evidence="2" type="ORF">C1280_12230</name>
</gene>
<name>A0A2Z3GWG9_9BACT</name>
<proteinExistence type="predicted"/>
<dbReference type="AlphaFoldDB" id="A0A2Z3GWG9"/>
<accession>A0A2Z3GWG9</accession>
<evidence type="ECO:0008006" key="4">
    <source>
        <dbReference type="Google" id="ProtNLM"/>
    </source>
</evidence>
<dbReference type="GO" id="GO:0043565">
    <property type="term" value="F:sequence-specific DNA binding"/>
    <property type="evidence" value="ECO:0007669"/>
    <property type="project" value="InterPro"/>
</dbReference>
<sequence>MPMAGPKRKTYTAEYTLSAVKMITDQKWSVAEVARRLGVTENRLLEWDRVHARKGADAAPGPENRPYSNRRISGSGPRSRGPKRSATSEKSNGVFRQPAEQIFAGIEECKGQLAVSWMCRVLGVPAPATTPGARTPRATEVRREERAAEVKSIHAELKARYGSPRAHAERVAEGTRAASTSWPE</sequence>
<reference evidence="2 3" key="1">
    <citation type="submission" date="2018-01" db="EMBL/GenBank/DDBJ databases">
        <title>G. obscuriglobus.</title>
        <authorList>
            <person name="Franke J."/>
            <person name="Blomberg W."/>
            <person name="Selmecki A."/>
        </authorList>
    </citation>
    <scope>NUCLEOTIDE SEQUENCE [LARGE SCALE GENOMIC DNA]</scope>
    <source>
        <strain evidence="2 3">DSM 5831</strain>
    </source>
</reference>
<dbReference type="Proteomes" id="UP000245802">
    <property type="component" value="Chromosome"/>
</dbReference>
<organism evidence="2 3">
    <name type="scientific">Gemmata obscuriglobus</name>
    <dbReference type="NCBI Taxonomy" id="114"/>
    <lineage>
        <taxon>Bacteria</taxon>
        <taxon>Pseudomonadati</taxon>
        <taxon>Planctomycetota</taxon>
        <taxon>Planctomycetia</taxon>
        <taxon>Gemmatales</taxon>
        <taxon>Gemmataceae</taxon>
        <taxon>Gemmata</taxon>
    </lineage>
</organism>
<protein>
    <recommendedName>
        <fullName evidence="4">Transposase</fullName>
    </recommendedName>
</protein>
<dbReference type="EMBL" id="CP025958">
    <property type="protein sequence ID" value="AWM37678.1"/>
    <property type="molecule type" value="Genomic_DNA"/>
</dbReference>
<dbReference type="RefSeq" id="WP_063744564.1">
    <property type="nucleotide sequence ID" value="NZ_CP025958.1"/>
</dbReference>
<feature type="region of interest" description="Disordered" evidence="1">
    <location>
        <begin position="52"/>
        <end position="94"/>
    </location>
</feature>
<dbReference type="InterPro" id="IPR010921">
    <property type="entry name" value="Trp_repressor/repl_initiator"/>
</dbReference>